<accession>A0A835ZF53</accession>
<reference evidence="1" key="1">
    <citation type="submission" date="2021-02" db="EMBL/GenBank/DDBJ databases">
        <title>First Annotated Genome of the Yellow-green Alga Tribonema minus.</title>
        <authorList>
            <person name="Mahan K.M."/>
        </authorList>
    </citation>
    <scope>NUCLEOTIDE SEQUENCE</scope>
    <source>
        <strain evidence="1">UTEX B ZZ1240</strain>
    </source>
</reference>
<dbReference type="Proteomes" id="UP000664859">
    <property type="component" value="Unassembled WGS sequence"/>
</dbReference>
<protein>
    <recommendedName>
        <fullName evidence="3">DinB-like domain-containing protein</fullName>
    </recommendedName>
</protein>
<dbReference type="EMBL" id="JAFCMP010000003">
    <property type="protein sequence ID" value="KAG5192636.1"/>
    <property type="molecule type" value="Genomic_DNA"/>
</dbReference>
<comment type="caution">
    <text evidence="1">The sequence shown here is derived from an EMBL/GenBank/DDBJ whole genome shotgun (WGS) entry which is preliminary data.</text>
</comment>
<dbReference type="AlphaFoldDB" id="A0A835ZF53"/>
<evidence type="ECO:0000313" key="1">
    <source>
        <dbReference type="EMBL" id="KAG5192636.1"/>
    </source>
</evidence>
<keyword evidence="2" id="KW-1185">Reference proteome</keyword>
<evidence type="ECO:0000313" key="2">
    <source>
        <dbReference type="Proteomes" id="UP000664859"/>
    </source>
</evidence>
<name>A0A835ZF53_9STRA</name>
<evidence type="ECO:0008006" key="3">
    <source>
        <dbReference type="Google" id="ProtNLM"/>
    </source>
</evidence>
<sequence length="112" mass="12569">MASKSDERRERHNDVETSIDAALAALDGLTDAVVKLDADSMKAKITPEFMLEVKGLEHKFNSTVERELFFCVHHAVHHMAMIALILKNIGGYDDEIAQLGRAPSTQYEDRRS</sequence>
<organism evidence="1 2">
    <name type="scientific">Tribonema minus</name>
    <dbReference type="NCBI Taxonomy" id="303371"/>
    <lineage>
        <taxon>Eukaryota</taxon>
        <taxon>Sar</taxon>
        <taxon>Stramenopiles</taxon>
        <taxon>Ochrophyta</taxon>
        <taxon>PX clade</taxon>
        <taxon>Xanthophyceae</taxon>
        <taxon>Tribonematales</taxon>
        <taxon>Tribonemataceae</taxon>
        <taxon>Tribonema</taxon>
    </lineage>
</organism>
<proteinExistence type="predicted"/>
<gene>
    <name evidence="1" type="ORF">JKP88DRAFT_351803</name>
</gene>